<feature type="compositionally biased region" description="Polar residues" evidence="2">
    <location>
        <begin position="270"/>
        <end position="281"/>
    </location>
</feature>
<gene>
    <name evidence="4" type="ORF">QYE76_066930</name>
</gene>
<keyword evidence="1" id="KW-0863">Zinc-finger</keyword>
<dbReference type="InterPro" id="IPR036875">
    <property type="entry name" value="Znf_CCHC_sf"/>
</dbReference>
<dbReference type="PANTHER" id="PTHR47592:SF31">
    <property type="entry name" value="ZINC FINGER, CCHC-TYPE-RELATED"/>
    <property type="match status" value="1"/>
</dbReference>
<evidence type="ECO:0000313" key="5">
    <source>
        <dbReference type="Proteomes" id="UP001231189"/>
    </source>
</evidence>
<dbReference type="Gene3D" id="4.10.60.10">
    <property type="entry name" value="Zinc finger, CCHC-type"/>
    <property type="match status" value="1"/>
</dbReference>
<accession>A0AAD8SDX4</accession>
<dbReference type="InterPro" id="IPR001878">
    <property type="entry name" value="Znf_CCHC"/>
</dbReference>
<dbReference type="InterPro" id="IPR013103">
    <property type="entry name" value="RVT_2"/>
</dbReference>
<evidence type="ECO:0000256" key="1">
    <source>
        <dbReference type="PROSITE-ProRule" id="PRU00047"/>
    </source>
</evidence>
<protein>
    <recommendedName>
        <fullName evidence="3">CCHC-type domain-containing protein</fullName>
    </recommendedName>
</protein>
<evidence type="ECO:0000259" key="3">
    <source>
        <dbReference type="PROSITE" id="PS50158"/>
    </source>
</evidence>
<dbReference type="PROSITE" id="PS50158">
    <property type="entry name" value="ZF_CCHC"/>
    <property type="match status" value="1"/>
</dbReference>
<dbReference type="Pfam" id="PF14223">
    <property type="entry name" value="Retrotran_gag_2"/>
    <property type="match status" value="1"/>
</dbReference>
<proteinExistence type="predicted"/>
<keyword evidence="1" id="KW-0862">Zinc</keyword>
<dbReference type="Pfam" id="PF00098">
    <property type="entry name" value="zf-CCHC"/>
    <property type="match status" value="1"/>
</dbReference>
<dbReference type="SUPFAM" id="SSF57756">
    <property type="entry name" value="Retrovirus zinc finger-like domains"/>
    <property type="match status" value="1"/>
</dbReference>
<comment type="caution">
    <text evidence="4">The sequence shown here is derived from an EMBL/GenBank/DDBJ whole genome shotgun (WGS) entry which is preliminary data.</text>
</comment>
<dbReference type="Proteomes" id="UP001231189">
    <property type="component" value="Unassembled WGS sequence"/>
</dbReference>
<dbReference type="GO" id="GO:0003676">
    <property type="term" value="F:nucleic acid binding"/>
    <property type="evidence" value="ECO:0007669"/>
    <property type="project" value="InterPro"/>
</dbReference>
<organism evidence="4 5">
    <name type="scientific">Lolium multiflorum</name>
    <name type="common">Italian ryegrass</name>
    <name type="synonym">Lolium perenne subsp. multiflorum</name>
    <dbReference type="NCBI Taxonomy" id="4521"/>
    <lineage>
        <taxon>Eukaryota</taxon>
        <taxon>Viridiplantae</taxon>
        <taxon>Streptophyta</taxon>
        <taxon>Embryophyta</taxon>
        <taxon>Tracheophyta</taxon>
        <taxon>Spermatophyta</taxon>
        <taxon>Magnoliopsida</taxon>
        <taxon>Liliopsida</taxon>
        <taxon>Poales</taxon>
        <taxon>Poaceae</taxon>
        <taxon>BOP clade</taxon>
        <taxon>Pooideae</taxon>
        <taxon>Poodae</taxon>
        <taxon>Poeae</taxon>
        <taxon>Poeae Chloroplast Group 2 (Poeae type)</taxon>
        <taxon>Loliodinae</taxon>
        <taxon>Loliinae</taxon>
        <taxon>Lolium</taxon>
    </lineage>
</organism>
<dbReference type="PANTHER" id="PTHR47592">
    <property type="entry name" value="PBF68 PROTEIN"/>
    <property type="match status" value="1"/>
</dbReference>
<reference evidence="4" key="1">
    <citation type="submission" date="2023-07" db="EMBL/GenBank/DDBJ databases">
        <title>A chromosome-level genome assembly of Lolium multiflorum.</title>
        <authorList>
            <person name="Chen Y."/>
            <person name="Copetti D."/>
            <person name="Kolliker R."/>
            <person name="Studer B."/>
        </authorList>
    </citation>
    <scope>NUCLEOTIDE SEQUENCE</scope>
    <source>
        <strain evidence="4">02402/16</strain>
        <tissue evidence="4">Leaf</tissue>
    </source>
</reference>
<feature type="compositionally biased region" description="Basic residues" evidence="2">
    <location>
        <begin position="282"/>
        <end position="294"/>
    </location>
</feature>
<dbReference type="Pfam" id="PF07727">
    <property type="entry name" value="RVT_2"/>
    <property type="match status" value="1"/>
</dbReference>
<feature type="region of interest" description="Disordered" evidence="2">
    <location>
        <begin position="382"/>
        <end position="402"/>
    </location>
</feature>
<sequence>MASPANSSNEASGSGSKRKEAIGDMLKRLGIEDDELDDLVFEEEDSPPIHGIKWMALAKVFGERSGATTGSTTSSSDDEFLHTDNFFPDLSDFFDNLNMGDNDAAVNATDARPEGPLSAEEQGKFEKVDAMFKAALFSILGDNIVDPYMAFDHGKDAWDALEAKFGVSDAGTELYVMEQYYDYRMTDERSVVEQAHEIQSLAKELEQFKCTLPDKFVAGGIIAKLPPSWRNFATSLKHKRQEFSVSDLIGSLHVEEKARAKDTRARSFEGGSSANVVQKKNFQSHKSKNKNNRKGKFDEKNKASNSTNFKKKTPYKKKGNCHVCGAPGHWAPDCPERHDRRGNSGKSANVVIGVDTEMKDVARTSSVLMGNGSRASVRGVEHFDNPVEDDNEAPKRSKRQRTAKSFGHDFIVYLVDDTPTSISEAYASQDADYWKEAVRSEMDSILANGTWEVTDRPYGCKPVGCKWVFKKKLRPDGTIEKYKARLVAKGYTQKEGFWGALGATTGSTTSSSDDEFLHTDNFFPDLSDFFDNLNMGDNDAAVNLTKDLKRKKLHGSREKKRRRKKHFSWWHQLKAGTAALPRPALPVEAPLVPVDAPRHCRSTHPGTAGHYAPALPTHIG</sequence>
<evidence type="ECO:0000256" key="2">
    <source>
        <dbReference type="SAM" id="MobiDB-lite"/>
    </source>
</evidence>
<feature type="domain" description="CCHC-type" evidence="3">
    <location>
        <begin position="321"/>
        <end position="336"/>
    </location>
</feature>
<dbReference type="GO" id="GO:0008270">
    <property type="term" value="F:zinc ion binding"/>
    <property type="evidence" value="ECO:0007669"/>
    <property type="project" value="UniProtKB-KW"/>
</dbReference>
<name>A0AAD8SDX4_LOLMU</name>
<feature type="region of interest" description="Disordered" evidence="2">
    <location>
        <begin position="259"/>
        <end position="316"/>
    </location>
</feature>
<keyword evidence="1" id="KW-0479">Metal-binding</keyword>
<dbReference type="EMBL" id="JAUUTY010000004">
    <property type="protein sequence ID" value="KAK1649125.1"/>
    <property type="molecule type" value="Genomic_DNA"/>
</dbReference>
<keyword evidence="5" id="KW-1185">Reference proteome</keyword>
<dbReference type="SMART" id="SM00343">
    <property type="entry name" value="ZnF_C2HC"/>
    <property type="match status" value="1"/>
</dbReference>
<dbReference type="AlphaFoldDB" id="A0AAD8SDX4"/>
<evidence type="ECO:0000313" key="4">
    <source>
        <dbReference type="EMBL" id="KAK1649125.1"/>
    </source>
</evidence>